<dbReference type="AlphaFoldDB" id="A0A8J8CKY4"/>
<dbReference type="EMBL" id="WVIE01000051">
    <property type="protein sequence ID" value="NDJ19984.1"/>
    <property type="molecule type" value="Genomic_DNA"/>
</dbReference>
<name>A0A8J8CKY4_9CYAN</name>
<keyword evidence="3" id="KW-1185">Reference proteome</keyword>
<accession>A0A8J8CKY4</accession>
<dbReference type="Proteomes" id="UP000646053">
    <property type="component" value="Unassembled WGS sequence"/>
</dbReference>
<proteinExistence type="predicted"/>
<organism evidence="2 3">
    <name type="scientific">Myxacorys almedinensis A</name>
    <dbReference type="NCBI Taxonomy" id="2690445"/>
    <lineage>
        <taxon>Bacteria</taxon>
        <taxon>Bacillati</taxon>
        <taxon>Cyanobacteriota</taxon>
        <taxon>Cyanophyceae</taxon>
        <taxon>Leptolyngbyales</taxon>
        <taxon>Leptolyngbyaceae</taxon>
        <taxon>Myxacorys</taxon>
        <taxon>Myxacorys almedinensis</taxon>
    </lineage>
</organism>
<evidence type="ECO:0000313" key="2">
    <source>
        <dbReference type="EMBL" id="NDJ19984.1"/>
    </source>
</evidence>
<comment type="caution">
    <text evidence="2">The sequence shown here is derived from an EMBL/GenBank/DDBJ whole genome shotgun (WGS) entry which is preliminary data.</text>
</comment>
<sequence length="167" mass="18171">MITEFLLWVWSVMGHSFKWTVVAGIVSVLIAPSVGAEEIGSRLRHASQGGDGEVGSRKIRIRDLSRPATTVKDWMAQIEAATVQVTNVKLERTDTRWDITLETAEGKPLQVDATKFRTEGNSLIADIPNAVLALTNATEFSAGNLTSDIANVRVTQVDASNIRVIPN</sequence>
<reference evidence="2" key="1">
    <citation type="submission" date="2019-12" db="EMBL/GenBank/DDBJ databases">
        <title>High-Quality draft genome sequences of three cyanobacteria isolated from the limestone walls of the Old Cathedral of Coimbra.</title>
        <authorList>
            <person name="Tiago I."/>
            <person name="Soares F."/>
            <person name="Portugal A."/>
        </authorList>
    </citation>
    <scope>NUCLEOTIDE SEQUENCE</scope>
    <source>
        <strain evidence="2">A</strain>
    </source>
</reference>
<gene>
    <name evidence="2" type="ORF">GS601_22345</name>
</gene>
<protein>
    <submittedName>
        <fullName evidence="2">AMIN domain-containing protein</fullName>
    </submittedName>
</protein>
<feature type="domain" description="AMIN" evidence="1">
    <location>
        <begin position="87"/>
        <end position="164"/>
    </location>
</feature>
<evidence type="ECO:0000259" key="1">
    <source>
        <dbReference type="Pfam" id="PF11741"/>
    </source>
</evidence>
<evidence type="ECO:0000313" key="3">
    <source>
        <dbReference type="Proteomes" id="UP000646053"/>
    </source>
</evidence>
<dbReference type="Pfam" id="PF11741">
    <property type="entry name" value="AMIN"/>
    <property type="match status" value="1"/>
</dbReference>
<dbReference type="InterPro" id="IPR021731">
    <property type="entry name" value="AMIN_dom"/>
</dbReference>
<dbReference type="RefSeq" id="WP_162425507.1">
    <property type="nucleotide sequence ID" value="NZ_WVIE01000051.1"/>
</dbReference>